<organism evidence="2 3">
    <name type="scientific">Prunus dulcis</name>
    <name type="common">Almond</name>
    <name type="synonym">Amygdalus dulcis</name>
    <dbReference type="NCBI Taxonomy" id="3755"/>
    <lineage>
        <taxon>Eukaryota</taxon>
        <taxon>Viridiplantae</taxon>
        <taxon>Streptophyta</taxon>
        <taxon>Embryophyta</taxon>
        <taxon>Tracheophyta</taxon>
        <taxon>Spermatophyta</taxon>
        <taxon>Magnoliopsida</taxon>
        <taxon>eudicotyledons</taxon>
        <taxon>Gunneridae</taxon>
        <taxon>Pentapetalae</taxon>
        <taxon>rosids</taxon>
        <taxon>fabids</taxon>
        <taxon>Rosales</taxon>
        <taxon>Rosaceae</taxon>
        <taxon>Amygdaloideae</taxon>
        <taxon>Amygdaleae</taxon>
        <taxon>Prunus</taxon>
    </lineage>
</organism>
<accession>A0AAD4WS26</accession>
<name>A0AAD4WS26_PRUDU</name>
<proteinExistence type="predicted"/>
<feature type="compositionally biased region" description="Basic and acidic residues" evidence="1">
    <location>
        <begin position="1"/>
        <end position="22"/>
    </location>
</feature>
<gene>
    <name evidence="2" type="ORF">L3X38_001427</name>
</gene>
<feature type="region of interest" description="Disordered" evidence="1">
    <location>
        <begin position="1"/>
        <end position="27"/>
    </location>
</feature>
<evidence type="ECO:0000256" key="1">
    <source>
        <dbReference type="SAM" id="MobiDB-lite"/>
    </source>
</evidence>
<comment type="caution">
    <text evidence="2">The sequence shown here is derived from an EMBL/GenBank/DDBJ whole genome shotgun (WGS) entry which is preliminary data.</text>
</comment>
<keyword evidence="3" id="KW-1185">Reference proteome</keyword>
<evidence type="ECO:0000313" key="3">
    <source>
        <dbReference type="Proteomes" id="UP001054821"/>
    </source>
</evidence>
<reference evidence="2 3" key="1">
    <citation type="journal article" date="2022" name="G3 (Bethesda)">
        <title>Whole-genome sequence and methylome profiling of the almond [Prunus dulcis (Mill.) D.A. Webb] cultivar 'Nonpareil'.</title>
        <authorList>
            <person name="D'Amico-Willman K.M."/>
            <person name="Ouma W.Z."/>
            <person name="Meulia T."/>
            <person name="Sideli G.M."/>
            <person name="Gradziel T.M."/>
            <person name="Fresnedo-Ramirez J."/>
        </authorList>
    </citation>
    <scope>NUCLEOTIDE SEQUENCE [LARGE SCALE GENOMIC DNA]</scope>
    <source>
        <strain evidence="2">Clone GOH B32 T37-40</strain>
    </source>
</reference>
<sequence length="68" mass="8107">MVTKKEKEEGRRKKEEGREPTSNRRHTRRRRHLRFIWLGGFLTQLKLQASIIQDRAAIFIPLLFGCSD</sequence>
<dbReference type="Proteomes" id="UP001054821">
    <property type="component" value="Chromosome 1"/>
</dbReference>
<protein>
    <submittedName>
        <fullName evidence="2">Uncharacterized protein</fullName>
    </submittedName>
</protein>
<evidence type="ECO:0000313" key="2">
    <source>
        <dbReference type="EMBL" id="KAI5348540.1"/>
    </source>
</evidence>
<dbReference type="AlphaFoldDB" id="A0AAD4WS26"/>
<dbReference type="EMBL" id="JAJFAZ020000001">
    <property type="protein sequence ID" value="KAI5348540.1"/>
    <property type="molecule type" value="Genomic_DNA"/>
</dbReference>